<dbReference type="Pfam" id="PF00171">
    <property type="entry name" value="Aldedh"/>
    <property type="match status" value="1"/>
</dbReference>
<dbReference type="InterPro" id="IPR029510">
    <property type="entry name" value="Ald_DH_CS_GLU"/>
</dbReference>
<feature type="region of interest" description="Disordered" evidence="4">
    <location>
        <begin position="1"/>
        <end position="32"/>
    </location>
</feature>
<feature type="active site" evidence="2">
    <location>
        <position position="255"/>
    </location>
</feature>
<evidence type="ECO:0000256" key="3">
    <source>
        <dbReference type="RuleBase" id="RU003345"/>
    </source>
</evidence>
<dbReference type="InterPro" id="IPR016163">
    <property type="entry name" value="Ald_DH_C"/>
</dbReference>
<evidence type="ECO:0000256" key="4">
    <source>
        <dbReference type="SAM" id="MobiDB-lite"/>
    </source>
</evidence>
<feature type="domain" description="Aldehyde dehydrogenase" evidence="5">
    <location>
        <begin position="24"/>
        <end position="488"/>
    </location>
</feature>
<keyword evidence="7" id="KW-1185">Reference proteome</keyword>
<name>A0ABY4R395_9ACTN</name>
<evidence type="ECO:0000259" key="5">
    <source>
        <dbReference type="Pfam" id="PF00171"/>
    </source>
</evidence>
<dbReference type="PANTHER" id="PTHR11699">
    <property type="entry name" value="ALDEHYDE DEHYDROGENASE-RELATED"/>
    <property type="match status" value="1"/>
</dbReference>
<reference evidence="6" key="2">
    <citation type="submission" date="2022-05" db="EMBL/GenBank/DDBJ databases">
        <authorList>
            <person name="Kim J.-S."/>
            <person name="Lee K."/>
            <person name="Suh M."/>
            <person name="Eom M."/>
            <person name="Kim J.-S."/>
            <person name="Kim D.-S."/>
            <person name="Ko S.-H."/>
            <person name="Shin Y."/>
            <person name="Lee J.-S."/>
        </authorList>
    </citation>
    <scope>NUCLEOTIDE SEQUENCE</scope>
    <source>
        <strain evidence="6">N237</strain>
    </source>
</reference>
<dbReference type="Gene3D" id="3.40.605.10">
    <property type="entry name" value="Aldehyde Dehydrogenase, Chain A, domain 1"/>
    <property type="match status" value="1"/>
</dbReference>
<dbReference type="Gene3D" id="3.40.309.10">
    <property type="entry name" value="Aldehyde Dehydrogenase, Chain A, domain 2"/>
    <property type="match status" value="1"/>
</dbReference>
<keyword evidence="1 3" id="KW-0560">Oxidoreductase</keyword>
<dbReference type="InterPro" id="IPR016162">
    <property type="entry name" value="Ald_DH_N"/>
</dbReference>
<dbReference type="RefSeq" id="WP_249773773.1">
    <property type="nucleotide sequence ID" value="NZ_CP097332.1"/>
</dbReference>
<evidence type="ECO:0000256" key="1">
    <source>
        <dbReference type="ARBA" id="ARBA00023002"/>
    </source>
</evidence>
<reference evidence="6" key="1">
    <citation type="journal article" date="2018" name="Int. J. Syst. Evol. Microbiol.">
        <title>Jatrophihabitans telluris sp. nov., isolated from sediment soil of lava forest wetlands and the emended description of the genus Jatrophihabitans.</title>
        <authorList>
            <person name="Lee K.C."/>
            <person name="Suh M.K."/>
            <person name="Eom M.K."/>
            <person name="Kim K.K."/>
            <person name="Kim J.S."/>
            <person name="Kim D.S."/>
            <person name="Ko S.H."/>
            <person name="Shin Y.K."/>
            <person name="Lee J.S."/>
        </authorList>
    </citation>
    <scope>NUCLEOTIDE SEQUENCE</scope>
    <source>
        <strain evidence="6">N237</strain>
    </source>
</reference>
<gene>
    <name evidence="6" type="ORF">M6D93_07705</name>
</gene>
<organism evidence="6 7">
    <name type="scientific">Jatrophihabitans telluris</name>
    <dbReference type="NCBI Taxonomy" id="2038343"/>
    <lineage>
        <taxon>Bacteria</taxon>
        <taxon>Bacillati</taxon>
        <taxon>Actinomycetota</taxon>
        <taxon>Actinomycetes</taxon>
        <taxon>Jatrophihabitantales</taxon>
        <taxon>Jatrophihabitantaceae</taxon>
        <taxon>Jatrophihabitans</taxon>
    </lineage>
</organism>
<comment type="similarity">
    <text evidence="3">Belongs to the aldehyde dehydrogenase family.</text>
</comment>
<dbReference type="PROSITE" id="PS00687">
    <property type="entry name" value="ALDEHYDE_DEHYDR_GLU"/>
    <property type="match status" value="1"/>
</dbReference>
<accession>A0ABY4R395</accession>
<dbReference type="CDD" id="cd07099">
    <property type="entry name" value="ALDH_DDALDH"/>
    <property type="match status" value="1"/>
</dbReference>
<dbReference type="EMBL" id="CP097332">
    <property type="protein sequence ID" value="UQX89878.1"/>
    <property type="molecule type" value="Genomic_DNA"/>
</dbReference>
<proteinExistence type="inferred from homology"/>
<protein>
    <submittedName>
        <fullName evidence="6">Aldehyde dehydrogenase family protein</fullName>
    </submittedName>
</protein>
<dbReference type="InterPro" id="IPR016161">
    <property type="entry name" value="Ald_DH/histidinol_DH"/>
</dbReference>
<dbReference type="Proteomes" id="UP001056336">
    <property type="component" value="Chromosome"/>
</dbReference>
<evidence type="ECO:0000256" key="2">
    <source>
        <dbReference type="PROSITE-ProRule" id="PRU10007"/>
    </source>
</evidence>
<evidence type="ECO:0000313" key="6">
    <source>
        <dbReference type="EMBL" id="UQX89878.1"/>
    </source>
</evidence>
<dbReference type="InterPro" id="IPR015590">
    <property type="entry name" value="Aldehyde_DH_dom"/>
</dbReference>
<feature type="compositionally biased region" description="Low complexity" evidence="4">
    <location>
        <begin position="1"/>
        <end position="19"/>
    </location>
</feature>
<sequence length="523" mass="54891">MTAVSSPSSPPESTAPARPAGREDGTFESVNPATGASLGRYAVADSAEVDDVVARARDGAVWWQSLGEPGRRTILRRWRAELVARSDELARLIHLENGKTMADAVIEVSIAIAHLDWAARHARTVLGKRRVNPGVLAPNHAATVEYLPFGVVGVIGPWNYPVHTPMGSISYALAAGNAVVFKPSEYTPGIGQWLVDSFAPLVEDRAVFVLVTGLGATGAALCRAGIDKLAFTGSARTGKLVMAACAEHLTPCLVECGGKDPMIVAADANLDLAVDQALWGAMSNGGQTCAGVERVYVEAAVYADFVERVAVRARQLRSGGAGAGAGAGGGGAHDHVPDYGPITMPGQLEVIARHIDAALADGGRAVVGGPNSVRPPYVDPVVLVDVPADSIAVTEETFGPTVVVSQVADLDEAVRRANSTTYGLGASVFSRRQGRQVADRLDAGMVSINSVLTYASIPGLPWGGSKDSGFGRIHGPDGLREFARSRAVTRERFPIPLKVTSFARGEKAIGQLRQLVRARWGHR</sequence>
<evidence type="ECO:0000313" key="7">
    <source>
        <dbReference type="Proteomes" id="UP001056336"/>
    </source>
</evidence>
<dbReference type="SUPFAM" id="SSF53720">
    <property type="entry name" value="ALDH-like"/>
    <property type="match status" value="1"/>
</dbReference>